<dbReference type="PATRIC" id="fig|1303.82.peg.129"/>
<accession>A0A139Q1K8</accession>
<dbReference type="EMBL" id="LQNZ01000005">
    <property type="protein sequence ID" value="KXT96419.1"/>
    <property type="molecule type" value="Genomic_DNA"/>
</dbReference>
<reference evidence="1 2" key="1">
    <citation type="submission" date="2016-01" db="EMBL/GenBank/DDBJ databases">
        <title>Highly variable Streptococcus oralis are common among viridans streptococci isolated from primates.</title>
        <authorList>
            <person name="Denapaite D."/>
            <person name="Rieger M."/>
            <person name="Koendgen S."/>
            <person name="Brueckner R."/>
            <person name="Ochigava I."/>
            <person name="Kappeler P."/>
            <person name="Maetz-Rensing K."/>
            <person name="Leendertz F."/>
            <person name="Hakenbeck R."/>
        </authorList>
    </citation>
    <scope>NUCLEOTIDE SEQUENCE [LARGE SCALE GENOMIC DNA]</scope>
    <source>
        <strain evidence="1 2">DD27</strain>
    </source>
</reference>
<evidence type="ECO:0000313" key="2">
    <source>
        <dbReference type="Proteomes" id="UP000072363"/>
    </source>
</evidence>
<protein>
    <submittedName>
        <fullName evidence="1">Uncharacterized protein</fullName>
    </submittedName>
</protein>
<sequence>MSNIQNISVQKTPLLLKDQYFEKLCVNKEMVILTKKYSFYQSFR</sequence>
<comment type="caution">
    <text evidence="1">The sequence shown here is derived from an EMBL/GenBank/DDBJ whole genome shotgun (WGS) entry which is preliminary data.</text>
</comment>
<organism evidence="1 2">
    <name type="scientific">Streptococcus oralis</name>
    <dbReference type="NCBI Taxonomy" id="1303"/>
    <lineage>
        <taxon>Bacteria</taxon>
        <taxon>Bacillati</taxon>
        <taxon>Bacillota</taxon>
        <taxon>Bacilli</taxon>
        <taxon>Lactobacillales</taxon>
        <taxon>Streptococcaceae</taxon>
        <taxon>Streptococcus</taxon>
    </lineage>
</organism>
<dbReference type="AlphaFoldDB" id="A0A139Q1K8"/>
<evidence type="ECO:0000313" key="1">
    <source>
        <dbReference type="EMBL" id="KXT96419.1"/>
    </source>
</evidence>
<gene>
    <name evidence="1" type="ORF">SORDD27_00121</name>
</gene>
<dbReference type="Proteomes" id="UP000072363">
    <property type="component" value="Unassembled WGS sequence"/>
</dbReference>
<proteinExistence type="predicted"/>
<name>A0A139Q1K8_STROR</name>